<proteinExistence type="predicted"/>
<dbReference type="Proteomes" id="UP000671879">
    <property type="component" value="Chromosome"/>
</dbReference>
<feature type="domain" description="Alcohol dehydrogenase iron-type/glycerol dehydrogenase GldA" evidence="2">
    <location>
        <begin position="2"/>
        <end position="32"/>
    </location>
</feature>
<keyword evidence="4" id="KW-1185">Reference proteome</keyword>
<dbReference type="KEGG" id="aram:KAR29_03850"/>
<accession>A0A9Q7AQU2</accession>
<dbReference type="Gene3D" id="3.40.50.1970">
    <property type="match status" value="1"/>
</dbReference>
<dbReference type="AlphaFoldDB" id="A0A9Q7AQU2"/>
<keyword evidence="1 3" id="KW-0560">Oxidoreductase</keyword>
<dbReference type="Pfam" id="PF00465">
    <property type="entry name" value="Fe-ADH"/>
    <property type="match status" value="1"/>
</dbReference>
<reference evidence="4" key="1">
    <citation type="submission" date="2021-04" db="EMBL/GenBank/DDBJ databases">
        <title>A novel Synergistetes isolate from a pyrite-forming mixed culture.</title>
        <authorList>
            <person name="Bunk B."/>
            <person name="Sproer C."/>
            <person name="Spring S."/>
            <person name="Pester M."/>
        </authorList>
    </citation>
    <scope>NUCLEOTIDE SEQUENCE [LARGE SCALE GENOMIC DNA]</scope>
    <source>
        <strain evidence="4">J.5.4.2-T.3.5.2</strain>
    </source>
</reference>
<organism evidence="3 4">
    <name type="scientific">Aminithiophilus ramosus</name>
    <dbReference type="NCBI Taxonomy" id="3029084"/>
    <lineage>
        <taxon>Bacteria</taxon>
        <taxon>Thermotogati</taxon>
        <taxon>Synergistota</taxon>
        <taxon>Synergistia</taxon>
        <taxon>Synergistales</taxon>
        <taxon>Aminithiophilaceae</taxon>
        <taxon>Aminithiophilus</taxon>
    </lineage>
</organism>
<protein>
    <submittedName>
        <fullName evidence="3">Iron-containing alcohol dehydrogenase</fullName>
        <ecNumber evidence="3">1.1.1.1</ecNumber>
    </submittedName>
</protein>
<name>A0A9Q7AQU2_9BACT</name>
<dbReference type="InterPro" id="IPR001670">
    <property type="entry name" value="ADH_Fe/GldA"/>
</dbReference>
<evidence type="ECO:0000259" key="2">
    <source>
        <dbReference type="Pfam" id="PF00465"/>
    </source>
</evidence>
<evidence type="ECO:0000256" key="1">
    <source>
        <dbReference type="ARBA" id="ARBA00023002"/>
    </source>
</evidence>
<dbReference type="SUPFAM" id="SSF56796">
    <property type="entry name" value="Dehydroquinate synthase-like"/>
    <property type="match status" value="1"/>
</dbReference>
<dbReference type="GO" id="GO:0004022">
    <property type="term" value="F:alcohol dehydrogenase (NAD+) activity"/>
    <property type="evidence" value="ECO:0007669"/>
    <property type="project" value="UniProtKB-EC"/>
</dbReference>
<dbReference type="GO" id="GO:0046872">
    <property type="term" value="F:metal ion binding"/>
    <property type="evidence" value="ECO:0007669"/>
    <property type="project" value="InterPro"/>
</dbReference>
<dbReference type="EMBL" id="CP072943">
    <property type="protein sequence ID" value="QTX33667.1"/>
    <property type="molecule type" value="Genomic_DNA"/>
</dbReference>
<evidence type="ECO:0000313" key="4">
    <source>
        <dbReference type="Proteomes" id="UP000671879"/>
    </source>
</evidence>
<evidence type="ECO:0000313" key="3">
    <source>
        <dbReference type="EMBL" id="QTX33667.1"/>
    </source>
</evidence>
<dbReference type="EC" id="1.1.1.1" evidence="3"/>
<gene>
    <name evidence="3" type="ORF">KAR29_03850</name>
</gene>
<sequence>MVRREACDGILALGGGRVMDASKGIAAAAFYGATNARERRRQCKSDN</sequence>